<reference evidence="2" key="1">
    <citation type="journal article" date="2017" name="Nat. Ecol. Evol.">
        <title>Genome expansion and lineage-specific genetic innovations in the forest pathogenic fungi Armillaria.</title>
        <authorList>
            <person name="Sipos G."/>
            <person name="Prasanna A.N."/>
            <person name="Walter M.C."/>
            <person name="O'Connor E."/>
            <person name="Balint B."/>
            <person name="Krizsan K."/>
            <person name="Kiss B."/>
            <person name="Hess J."/>
            <person name="Varga T."/>
            <person name="Slot J."/>
            <person name="Riley R."/>
            <person name="Boka B."/>
            <person name="Rigling D."/>
            <person name="Barry K."/>
            <person name="Lee J."/>
            <person name="Mihaltcheva S."/>
            <person name="LaButti K."/>
            <person name="Lipzen A."/>
            <person name="Waldron R."/>
            <person name="Moloney N.M."/>
            <person name="Sperisen C."/>
            <person name="Kredics L."/>
            <person name="Vagvoelgyi C."/>
            <person name="Patrignani A."/>
            <person name="Fitzpatrick D."/>
            <person name="Nagy I."/>
            <person name="Doyle S."/>
            <person name="Anderson J.B."/>
            <person name="Grigoriev I.V."/>
            <person name="Gueldener U."/>
            <person name="Muensterkoetter M."/>
            <person name="Nagy L.G."/>
        </authorList>
    </citation>
    <scope>NUCLEOTIDE SEQUENCE [LARGE SCALE GENOMIC DNA]</scope>
    <source>
        <strain evidence="2">Ar21-2</strain>
    </source>
</reference>
<proteinExistence type="predicted"/>
<evidence type="ECO:0000313" key="1">
    <source>
        <dbReference type="EMBL" id="PBK90631.1"/>
    </source>
</evidence>
<dbReference type="Proteomes" id="UP000217790">
    <property type="component" value="Unassembled WGS sequence"/>
</dbReference>
<name>A0A2H3D5U0_ARMGA</name>
<keyword evidence="2" id="KW-1185">Reference proteome</keyword>
<organism evidence="1 2">
    <name type="scientific">Armillaria gallica</name>
    <name type="common">Bulbous honey fungus</name>
    <name type="synonym">Armillaria bulbosa</name>
    <dbReference type="NCBI Taxonomy" id="47427"/>
    <lineage>
        <taxon>Eukaryota</taxon>
        <taxon>Fungi</taxon>
        <taxon>Dikarya</taxon>
        <taxon>Basidiomycota</taxon>
        <taxon>Agaricomycotina</taxon>
        <taxon>Agaricomycetes</taxon>
        <taxon>Agaricomycetidae</taxon>
        <taxon>Agaricales</taxon>
        <taxon>Marasmiineae</taxon>
        <taxon>Physalacriaceae</taxon>
        <taxon>Armillaria</taxon>
    </lineage>
</organism>
<gene>
    <name evidence="1" type="ORF">ARMGADRAFT_1032183</name>
</gene>
<sequence>MTLEMKPLICLQGDTYLTFEAQRQTQMQTAVHASVKAYGYQLVGNSSLCSPEQGAWIPTMAQGCLYTQENESWVLLQLKEDNTTVVQDGYQKDMTELLTVEITLMLFTNKLALASFVTNNFLFEEFVY</sequence>
<protein>
    <submittedName>
        <fullName evidence="1">Uncharacterized protein</fullName>
    </submittedName>
</protein>
<accession>A0A2H3D5U0</accession>
<evidence type="ECO:0000313" key="2">
    <source>
        <dbReference type="Proteomes" id="UP000217790"/>
    </source>
</evidence>
<dbReference type="EMBL" id="KZ293664">
    <property type="protein sequence ID" value="PBK90631.1"/>
    <property type="molecule type" value="Genomic_DNA"/>
</dbReference>
<dbReference type="AlphaFoldDB" id="A0A2H3D5U0"/>
<dbReference type="InParanoid" id="A0A2H3D5U0"/>